<gene>
    <name evidence="2" type="ORF">LCGC14_1943120</name>
</gene>
<dbReference type="EMBL" id="LAZR01021066">
    <property type="protein sequence ID" value="KKL86602.1"/>
    <property type="molecule type" value="Genomic_DNA"/>
</dbReference>
<evidence type="ECO:0000256" key="1">
    <source>
        <dbReference type="SAM" id="MobiDB-lite"/>
    </source>
</evidence>
<protein>
    <submittedName>
        <fullName evidence="2">Uncharacterized protein</fullName>
    </submittedName>
</protein>
<organism evidence="2">
    <name type="scientific">marine sediment metagenome</name>
    <dbReference type="NCBI Taxonomy" id="412755"/>
    <lineage>
        <taxon>unclassified sequences</taxon>
        <taxon>metagenomes</taxon>
        <taxon>ecological metagenomes</taxon>
    </lineage>
</organism>
<feature type="region of interest" description="Disordered" evidence="1">
    <location>
        <begin position="16"/>
        <end position="64"/>
    </location>
</feature>
<name>A0A0F9IGV2_9ZZZZ</name>
<evidence type="ECO:0000313" key="2">
    <source>
        <dbReference type="EMBL" id="KKL86602.1"/>
    </source>
</evidence>
<dbReference type="AlphaFoldDB" id="A0A0F9IGV2"/>
<proteinExistence type="predicted"/>
<reference evidence="2" key="1">
    <citation type="journal article" date="2015" name="Nature">
        <title>Complex archaea that bridge the gap between prokaryotes and eukaryotes.</title>
        <authorList>
            <person name="Spang A."/>
            <person name="Saw J.H."/>
            <person name="Jorgensen S.L."/>
            <person name="Zaremba-Niedzwiedzka K."/>
            <person name="Martijn J."/>
            <person name="Lind A.E."/>
            <person name="van Eijk R."/>
            <person name="Schleper C."/>
            <person name="Guy L."/>
            <person name="Ettema T.J."/>
        </authorList>
    </citation>
    <scope>NUCLEOTIDE SEQUENCE</scope>
</reference>
<accession>A0A0F9IGV2</accession>
<feature type="non-terminal residue" evidence="2">
    <location>
        <position position="1"/>
    </location>
</feature>
<sequence length="64" mass="7095">AVKTEELLRESWLNGMPTQAEMRRNPPGAVDKNTSWQKRTKTGGAVEEPSAPVARKRYLEAQAG</sequence>
<comment type="caution">
    <text evidence="2">The sequence shown here is derived from an EMBL/GenBank/DDBJ whole genome shotgun (WGS) entry which is preliminary data.</text>
</comment>